<reference evidence="2" key="1">
    <citation type="submission" date="2016-10" db="EMBL/GenBank/DDBJ databases">
        <authorList>
            <person name="Varghese N."/>
            <person name="Submissions S."/>
        </authorList>
    </citation>
    <scope>NUCLEOTIDE SEQUENCE [LARGE SCALE GENOMIC DNA]</scope>
    <source>
        <strain evidence="2">CGMCC 1.10370</strain>
    </source>
</reference>
<name>A0A1I1M1D0_9FLAO</name>
<evidence type="ECO:0008006" key="3">
    <source>
        <dbReference type="Google" id="ProtNLM"/>
    </source>
</evidence>
<dbReference type="RefSeq" id="WP_091491144.1">
    <property type="nucleotide sequence ID" value="NZ_FOMH01000002.1"/>
</dbReference>
<dbReference type="Proteomes" id="UP000199672">
    <property type="component" value="Unassembled WGS sequence"/>
</dbReference>
<dbReference type="AlphaFoldDB" id="A0A1I1M1D0"/>
<sequence length="451" mass="49955">MKNFILLFFVFFVFKVQGQTYTIKISYDASSDGCHAARYNWDFLGDNNSIDSFNSGGNSMNISSTKTYPNVPNYKKFKFHSITSCTPLRAVEGCESNDTLTVTSKKLLTGNYLGFGGCNGGGEVSYFKPNVTIRNLNTAAPNEICAGAQLDLAAFPAGFPGEAYHWQYSKDNQATWIDIPLTINGIPTNDIATTTVYMQQILGDSHTNYIGKQIYFRLGYGQTRNFTDALAITYMACAPVIESIVYKAPKCNGDAISQFDVTFDRPLKTELSEDIYIIKMKDVDNGIERNERQNITSIGTTPPYTYSFTNLDALEKGRTYRIVYQTRITDPADPSKKILKGFIESTQTFTYNEPPPLTFGLEGNNPICHNDTISITITANGGSGEYYYYSIDGGNPIRFTDKTKVSSSIVNGAVTEIRTGSQKIDLATSTKLEYDIIVTDGNNCIEKKISP</sequence>
<dbReference type="EMBL" id="FOMH01000002">
    <property type="protein sequence ID" value="SFC78886.1"/>
    <property type="molecule type" value="Genomic_DNA"/>
</dbReference>
<dbReference type="STRING" id="739143.SAMN05216297_102285"/>
<keyword evidence="2" id="KW-1185">Reference proteome</keyword>
<protein>
    <recommendedName>
        <fullName evidence="3">Ig-like domain-containing protein</fullName>
    </recommendedName>
</protein>
<organism evidence="1 2">
    <name type="scientific">Flavobacterium phragmitis</name>
    <dbReference type="NCBI Taxonomy" id="739143"/>
    <lineage>
        <taxon>Bacteria</taxon>
        <taxon>Pseudomonadati</taxon>
        <taxon>Bacteroidota</taxon>
        <taxon>Flavobacteriia</taxon>
        <taxon>Flavobacteriales</taxon>
        <taxon>Flavobacteriaceae</taxon>
        <taxon>Flavobacterium</taxon>
    </lineage>
</organism>
<accession>A0A1I1M1D0</accession>
<proteinExistence type="predicted"/>
<evidence type="ECO:0000313" key="2">
    <source>
        <dbReference type="Proteomes" id="UP000199672"/>
    </source>
</evidence>
<gene>
    <name evidence="1" type="ORF">SAMN05216297_102285</name>
</gene>
<evidence type="ECO:0000313" key="1">
    <source>
        <dbReference type="EMBL" id="SFC78886.1"/>
    </source>
</evidence>
<dbReference type="OrthoDB" id="1351861at2"/>